<name>A0A165R8E3_9AGAM</name>
<organism evidence="3 4">
    <name type="scientific">Neolentinus lepideus HHB14362 ss-1</name>
    <dbReference type="NCBI Taxonomy" id="1314782"/>
    <lineage>
        <taxon>Eukaryota</taxon>
        <taxon>Fungi</taxon>
        <taxon>Dikarya</taxon>
        <taxon>Basidiomycota</taxon>
        <taxon>Agaricomycotina</taxon>
        <taxon>Agaricomycetes</taxon>
        <taxon>Gloeophyllales</taxon>
        <taxon>Gloeophyllaceae</taxon>
        <taxon>Neolentinus</taxon>
    </lineage>
</organism>
<feature type="compositionally biased region" description="Low complexity" evidence="2">
    <location>
        <begin position="280"/>
        <end position="295"/>
    </location>
</feature>
<feature type="compositionally biased region" description="Acidic residues" evidence="2">
    <location>
        <begin position="396"/>
        <end position="430"/>
    </location>
</feature>
<keyword evidence="1" id="KW-0175">Coiled coil</keyword>
<feature type="compositionally biased region" description="Polar residues" evidence="2">
    <location>
        <begin position="217"/>
        <end position="227"/>
    </location>
</feature>
<gene>
    <name evidence="3" type="ORF">NEOLEDRAFT_548514</name>
</gene>
<evidence type="ECO:0000313" key="4">
    <source>
        <dbReference type="Proteomes" id="UP000076761"/>
    </source>
</evidence>
<evidence type="ECO:0000313" key="3">
    <source>
        <dbReference type="EMBL" id="KZT23452.1"/>
    </source>
</evidence>
<feature type="region of interest" description="Disordered" evidence="2">
    <location>
        <begin position="193"/>
        <end position="462"/>
    </location>
</feature>
<sequence length="462" mass="51286">MSSSSPSTILSEALSAFSRSANLAVSAAVSEEATRANARIHELRKERDDAIQKSYDAEMEIERWKTSVAKAELTVRIVVTPCLCYISEHLLPNPLHLTFDSAYAFAPVLFTQVSHQTETITQLTREIQQWQDQTQTWQEQSQHWQTQCRHLSETSRLEIQGWKEQYLQAEKERVRLMDRLDDLIKSHEVVAQRRLQTPHSHTPNPKTLYPTPRVDGTGSSTSINRRMSMSHSAVNSSSESTLAHESPEDIHAATKVVAQSSKRVQKPALPSSAKGKQIATTQTAPNTRTTQATPNVRPSRPAQAAPRTTSVAHPQQQPQQPSQPRTQVIRRVQAVVEIPIKEESDDGGEDSRPSSSSGSVAQPSTSTRVNVTAKGRSRQPAKGAPQNGNAHRENGDSDLDDLGSDDSADSDYGDEDEDELMLGAEDDDQDDFRMTASKRKRRRSLAIPKGNTGRSAPKRRHR</sequence>
<proteinExistence type="predicted"/>
<feature type="compositionally biased region" description="Low complexity" evidence="2">
    <location>
        <begin position="229"/>
        <end position="240"/>
    </location>
</feature>
<dbReference type="EMBL" id="KV425585">
    <property type="protein sequence ID" value="KZT23452.1"/>
    <property type="molecule type" value="Genomic_DNA"/>
</dbReference>
<evidence type="ECO:0000256" key="2">
    <source>
        <dbReference type="SAM" id="MobiDB-lite"/>
    </source>
</evidence>
<feature type="compositionally biased region" description="Polar residues" evidence="2">
    <location>
        <begin position="194"/>
        <end position="205"/>
    </location>
</feature>
<dbReference type="AlphaFoldDB" id="A0A165R8E3"/>
<feature type="compositionally biased region" description="Polar residues" evidence="2">
    <location>
        <begin position="360"/>
        <end position="370"/>
    </location>
</feature>
<feature type="compositionally biased region" description="Low complexity" evidence="2">
    <location>
        <begin position="314"/>
        <end position="324"/>
    </location>
</feature>
<dbReference type="OrthoDB" id="3269067at2759"/>
<keyword evidence="4" id="KW-1185">Reference proteome</keyword>
<dbReference type="Proteomes" id="UP000076761">
    <property type="component" value="Unassembled WGS sequence"/>
</dbReference>
<evidence type="ECO:0000256" key="1">
    <source>
        <dbReference type="SAM" id="Coils"/>
    </source>
</evidence>
<feature type="coiled-coil region" evidence="1">
    <location>
        <begin position="113"/>
        <end position="186"/>
    </location>
</feature>
<accession>A0A165R8E3</accession>
<reference evidence="3 4" key="1">
    <citation type="journal article" date="2016" name="Mol. Biol. Evol.">
        <title>Comparative Genomics of Early-Diverging Mushroom-Forming Fungi Provides Insights into the Origins of Lignocellulose Decay Capabilities.</title>
        <authorList>
            <person name="Nagy L.G."/>
            <person name="Riley R."/>
            <person name="Tritt A."/>
            <person name="Adam C."/>
            <person name="Daum C."/>
            <person name="Floudas D."/>
            <person name="Sun H."/>
            <person name="Yadav J.S."/>
            <person name="Pangilinan J."/>
            <person name="Larsson K.H."/>
            <person name="Matsuura K."/>
            <person name="Barry K."/>
            <person name="Labutti K."/>
            <person name="Kuo R."/>
            <person name="Ohm R.A."/>
            <person name="Bhattacharya S.S."/>
            <person name="Shirouzu T."/>
            <person name="Yoshinaga Y."/>
            <person name="Martin F.M."/>
            <person name="Grigoriev I.V."/>
            <person name="Hibbett D.S."/>
        </authorList>
    </citation>
    <scope>NUCLEOTIDE SEQUENCE [LARGE SCALE GENOMIC DNA]</scope>
    <source>
        <strain evidence="3 4">HHB14362 ss-1</strain>
    </source>
</reference>
<feature type="coiled-coil region" evidence="1">
    <location>
        <begin position="26"/>
        <end position="53"/>
    </location>
</feature>
<protein>
    <submittedName>
        <fullName evidence="3">Uncharacterized protein</fullName>
    </submittedName>
</protein>
<dbReference type="InParanoid" id="A0A165R8E3"/>